<evidence type="ECO:0000313" key="2">
    <source>
        <dbReference type="Proteomes" id="UP001239909"/>
    </source>
</evidence>
<dbReference type="RefSeq" id="WP_285669437.1">
    <property type="nucleotide sequence ID" value="NZ_BSYI01000001.1"/>
</dbReference>
<dbReference type="Proteomes" id="UP001239909">
    <property type="component" value="Unassembled WGS sequence"/>
</dbReference>
<evidence type="ECO:0000313" key="1">
    <source>
        <dbReference type="EMBL" id="GMG80809.1"/>
    </source>
</evidence>
<sequence>MLFNIEADSGSEIAGYLVPDSFSDTPRLCLHAGGALLWHGEASEPRAALVAAGRHATGRCGFRIGPAEVPGLAALADLELREPASGLCLYRRAGGRRLVGQRIFRLETRLLADSGFDRAMEPHFQAWHSRIEHFGAETINQLFLLHGIASSYASGRVQVPAHPALTDGSVTVMLQLRDPFEELAERIAVLAGARGPLARHLTVRERLALHGAAAALDGLDPGSARAVRRLFRRLEPGVAAALSNPLARQLTTASPGDLCAPAAVAAGLRALAGFEIVSTGELPGYFEAAAAALLELPPPAPMRDPHAAETAEIADALAGISAVQAMLECDLEIYASVSGVFDGLASGTSQG</sequence>
<protein>
    <submittedName>
        <fullName evidence="1">Uncharacterized protein</fullName>
    </submittedName>
</protein>
<reference evidence="1 2" key="1">
    <citation type="submission" date="2023-04" db="EMBL/GenBank/DDBJ databases">
        <title>Marinoamorphus aggregata gen. nov., sp. Nov., isolate from tissue of brittle star Ophioplocus japonicus.</title>
        <authorList>
            <person name="Kawano K."/>
            <person name="Sawayama S."/>
            <person name="Nakagawa S."/>
        </authorList>
    </citation>
    <scope>NUCLEOTIDE SEQUENCE [LARGE SCALE GENOMIC DNA]</scope>
    <source>
        <strain evidence="1 2">NKW23</strain>
    </source>
</reference>
<organism evidence="1 2">
    <name type="scientific">Paralimibaculum aggregatum</name>
    <dbReference type="NCBI Taxonomy" id="3036245"/>
    <lineage>
        <taxon>Bacteria</taxon>
        <taxon>Pseudomonadati</taxon>
        <taxon>Pseudomonadota</taxon>
        <taxon>Alphaproteobacteria</taxon>
        <taxon>Rhodobacterales</taxon>
        <taxon>Paracoccaceae</taxon>
        <taxon>Paralimibaculum</taxon>
    </lineage>
</organism>
<comment type="caution">
    <text evidence="1">The sequence shown here is derived from an EMBL/GenBank/DDBJ whole genome shotgun (WGS) entry which is preliminary data.</text>
</comment>
<proteinExistence type="predicted"/>
<dbReference type="EMBL" id="BSYI01000001">
    <property type="protein sequence ID" value="GMG80809.1"/>
    <property type="molecule type" value="Genomic_DNA"/>
</dbReference>
<gene>
    <name evidence="1" type="ORF">LNKW23_00210</name>
</gene>
<name>A0ABQ6LBM2_9RHOB</name>
<accession>A0ABQ6LBM2</accession>
<keyword evidence="2" id="KW-1185">Reference proteome</keyword>